<name>A0A822ZDS0_NELNU</name>
<keyword evidence="3" id="KW-1185">Reference proteome</keyword>
<keyword evidence="1" id="KW-0472">Membrane</keyword>
<keyword evidence="1" id="KW-1133">Transmembrane helix</keyword>
<keyword evidence="1" id="KW-0812">Transmembrane</keyword>
<reference evidence="2 3" key="1">
    <citation type="journal article" date="2020" name="Mol. Biol. Evol.">
        <title>Distinct Expression and Methylation Patterns for Genes with Different Fates following a Single Whole-Genome Duplication in Flowering Plants.</title>
        <authorList>
            <person name="Shi T."/>
            <person name="Rahmani R.S."/>
            <person name="Gugger P.F."/>
            <person name="Wang M."/>
            <person name="Li H."/>
            <person name="Zhang Y."/>
            <person name="Li Z."/>
            <person name="Wang Q."/>
            <person name="Van de Peer Y."/>
            <person name="Marchal K."/>
            <person name="Chen J."/>
        </authorList>
    </citation>
    <scope>NUCLEOTIDE SEQUENCE [LARGE SCALE GENOMIC DNA]</scope>
    <source>
        <tissue evidence="2">Leaf</tissue>
    </source>
</reference>
<comment type="caution">
    <text evidence="2">The sequence shown here is derived from an EMBL/GenBank/DDBJ whole genome shotgun (WGS) entry which is preliminary data.</text>
</comment>
<dbReference type="Proteomes" id="UP000607653">
    <property type="component" value="Unassembled WGS sequence"/>
</dbReference>
<evidence type="ECO:0000313" key="3">
    <source>
        <dbReference type="Proteomes" id="UP000607653"/>
    </source>
</evidence>
<evidence type="ECO:0000256" key="1">
    <source>
        <dbReference type="SAM" id="Phobius"/>
    </source>
</evidence>
<proteinExistence type="predicted"/>
<evidence type="ECO:0000313" key="2">
    <source>
        <dbReference type="EMBL" id="DAD43272.1"/>
    </source>
</evidence>
<dbReference type="EMBL" id="DUZY01000006">
    <property type="protein sequence ID" value="DAD43272.1"/>
    <property type="molecule type" value="Genomic_DNA"/>
</dbReference>
<accession>A0A822ZDS0</accession>
<feature type="transmembrane region" description="Helical" evidence="1">
    <location>
        <begin position="21"/>
        <end position="42"/>
    </location>
</feature>
<organism evidence="2 3">
    <name type="scientific">Nelumbo nucifera</name>
    <name type="common">Sacred lotus</name>
    <dbReference type="NCBI Taxonomy" id="4432"/>
    <lineage>
        <taxon>Eukaryota</taxon>
        <taxon>Viridiplantae</taxon>
        <taxon>Streptophyta</taxon>
        <taxon>Embryophyta</taxon>
        <taxon>Tracheophyta</taxon>
        <taxon>Spermatophyta</taxon>
        <taxon>Magnoliopsida</taxon>
        <taxon>Proteales</taxon>
        <taxon>Nelumbonaceae</taxon>
        <taxon>Nelumbo</taxon>
    </lineage>
</organism>
<protein>
    <submittedName>
        <fullName evidence="2">Uncharacterized protein</fullName>
    </submittedName>
</protein>
<sequence>MRLCTPSPWPPPKQITTMSSLWLDFCLSSFSLSLSPSAFFFLY</sequence>
<gene>
    <name evidence="2" type="ORF">HUJ06_001502</name>
</gene>
<dbReference type="AlphaFoldDB" id="A0A822ZDS0"/>